<keyword evidence="9 10" id="KW-0472">Membrane</keyword>
<comment type="subcellular location">
    <subcellularLocation>
        <location evidence="10">Cell inner membrane</location>
    </subcellularLocation>
    <subcellularLocation>
        <location evidence="2">Cell membrane</location>
        <topology evidence="2">Single-pass membrane protein</topology>
    </subcellularLocation>
</comment>
<comment type="function">
    <text evidence="1 10">Controls the rotational direction of flagella during chemotaxis.</text>
</comment>
<keyword evidence="11" id="KW-0969">Cilium</keyword>
<evidence type="ECO:0000256" key="7">
    <source>
        <dbReference type="ARBA" id="ARBA00022779"/>
    </source>
</evidence>
<evidence type="ECO:0000313" key="12">
    <source>
        <dbReference type="Proteomes" id="UP000626026"/>
    </source>
</evidence>
<evidence type="ECO:0000256" key="4">
    <source>
        <dbReference type="ARBA" id="ARBA00022475"/>
    </source>
</evidence>
<dbReference type="PANTHER" id="PTHR35091">
    <property type="entry name" value="FLAGELLAR PROTEIN FLIL"/>
    <property type="match status" value="1"/>
</dbReference>
<organism evidence="11 12">
    <name type="scientific">Teichococcus aerophilus</name>
    <dbReference type="NCBI Taxonomy" id="1224513"/>
    <lineage>
        <taxon>Bacteria</taxon>
        <taxon>Pseudomonadati</taxon>
        <taxon>Pseudomonadota</taxon>
        <taxon>Alphaproteobacteria</taxon>
        <taxon>Acetobacterales</taxon>
        <taxon>Roseomonadaceae</taxon>
        <taxon>Roseomonas</taxon>
    </lineage>
</organism>
<feature type="transmembrane region" description="Helical" evidence="10">
    <location>
        <begin position="20"/>
        <end position="41"/>
    </location>
</feature>
<dbReference type="PANTHER" id="PTHR35091:SF2">
    <property type="entry name" value="FLAGELLAR PROTEIN FLIL"/>
    <property type="match status" value="1"/>
</dbReference>
<keyword evidence="11" id="KW-0966">Cell projection</keyword>
<accession>A0ABR7RN62</accession>
<keyword evidence="10" id="KW-0997">Cell inner membrane</keyword>
<evidence type="ECO:0000256" key="3">
    <source>
        <dbReference type="ARBA" id="ARBA00008281"/>
    </source>
</evidence>
<evidence type="ECO:0000256" key="9">
    <source>
        <dbReference type="ARBA" id="ARBA00023136"/>
    </source>
</evidence>
<gene>
    <name evidence="11" type="ORF">IBL26_13035</name>
</gene>
<keyword evidence="11" id="KW-0282">Flagellum</keyword>
<protein>
    <recommendedName>
        <fullName evidence="10">Flagellar protein FliL</fullName>
    </recommendedName>
</protein>
<sequence>MSATTTEITAKPPKRKGRPLLFSLAALLLVGGGGGAAWMFVPGVQDAVRKITGGQPTEEEAANALSAPAARPIFVELPEMTLTLPNGGRPRQLRLKLAMEVNGDPAQPPPELMTPRVYDSLVLYLRTLRDGELEGALAMDRLRGDLHRRLDLLLGGGRVRDVLITGFVVA</sequence>
<dbReference type="InterPro" id="IPR005503">
    <property type="entry name" value="FliL"/>
</dbReference>
<comment type="similarity">
    <text evidence="3 10">Belongs to the FliL family.</text>
</comment>
<keyword evidence="4" id="KW-1003">Cell membrane</keyword>
<reference evidence="11 12" key="1">
    <citation type="journal article" date="2013" name="Int. J. Syst. Evol. Microbiol.">
        <title>Roseomonas aerophila sp. nov., isolated from air.</title>
        <authorList>
            <person name="Kim S.J."/>
            <person name="Weon H.Y."/>
            <person name="Ahn J.H."/>
            <person name="Hong S.B."/>
            <person name="Seok S.J."/>
            <person name="Whang K.S."/>
            <person name="Kwon S.W."/>
        </authorList>
    </citation>
    <scope>NUCLEOTIDE SEQUENCE [LARGE SCALE GENOMIC DNA]</scope>
    <source>
        <strain evidence="11 12">NBRC 108923</strain>
    </source>
</reference>
<proteinExistence type="inferred from homology"/>
<keyword evidence="7 10" id="KW-0283">Flagellar rotation</keyword>
<dbReference type="Proteomes" id="UP000626026">
    <property type="component" value="Unassembled WGS sequence"/>
</dbReference>
<evidence type="ECO:0000313" key="11">
    <source>
        <dbReference type="EMBL" id="MBC9207763.1"/>
    </source>
</evidence>
<comment type="caution">
    <text evidence="11">The sequence shown here is derived from an EMBL/GenBank/DDBJ whole genome shotgun (WGS) entry which is preliminary data.</text>
</comment>
<keyword evidence="12" id="KW-1185">Reference proteome</keyword>
<evidence type="ECO:0000256" key="5">
    <source>
        <dbReference type="ARBA" id="ARBA00022500"/>
    </source>
</evidence>
<dbReference type="EMBL" id="JACTVA010000021">
    <property type="protein sequence ID" value="MBC9207763.1"/>
    <property type="molecule type" value="Genomic_DNA"/>
</dbReference>
<keyword evidence="8 10" id="KW-1133">Transmembrane helix</keyword>
<keyword evidence="5 10" id="KW-0145">Chemotaxis</keyword>
<evidence type="ECO:0000256" key="2">
    <source>
        <dbReference type="ARBA" id="ARBA00004162"/>
    </source>
</evidence>
<evidence type="ECO:0000256" key="1">
    <source>
        <dbReference type="ARBA" id="ARBA00002254"/>
    </source>
</evidence>
<dbReference type="Pfam" id="PF03748">
    <property type="entry name" value="FliL"/>
    <property type="match status" value="1"/>
</dbReference>
<keyword evidence="6 10" id="KW-0812">Transmembrane</keyword>
<evidence type="ECO:0000256" key="6">
    <source>
        <dbReference type="ARBA" id="ARBA00022692"/>
    </source>
</evidence>
<evidence type="ECO:0000256" key="8">
    <source>
        <dbReference type="ARBA" id="ARBA00022989"/>
    </source>
</evidence>
<name>A0ABR7RN62_9PROT</name>
<evidence type="ECO:0000256" key="10">
    <source>
        <dbReference type="RuleBase" id="RU364125"/>
    </source>
</evidence>